<organism evidence="1 2">
    <name type="scientific">Flavobacterium commune</name>
    <dbReference type="NCBI Taxonomy" id="1306519"/>
    <lineage>
        <taxon>Bacteria</taxon>
        <taxon>Pseudomonadati</taxon>
        <taxon>Bacteroidota</taxon>
        <taxon>Flavobacteriia</taxon>
        <taxon>Flavobacteriales</taxon>
        <taxon>Flavobacteriaceae</taxon>
        <taxon>Flavobacterium</taxon>
    </lineage>
</organism>
<name>A0A1D9P9F6_9FLAO</name>
<evidence type="ECO:0000313" key="1">
    <source>
        <dbReference type="EMBL" id="AOZ98934.1"/>
    </source>
</evidence>
<protein>
    <submittedName>
        <fullName evidence="1">GxxExxY protein</fullName>
    </submittedName>
</protein>
<dbReference type="EMBL" id="CP017774">
    <property type="protein sequence ID" value="AOZ98934.1"/>
    <property type="molecule type" value="Genomic_DNA"/>
</dbReference>
<gene>
    <name evidence="1" type="ORF">BIW12_05520</name>
</gene>
<keyword evidence="2" id="KW-1185">Reference proteome</keyword>
<dbReference type="Proteomes" id="UP000178198">
    <property type="component" value="Chromosome"/>
</dbReference>
<dbReference type="NCBIfam" id="TIGR04256">
    <property type="entry name" value="GxxExxY"/>
    <property type="match status" value="1"/>
</dbReference>
<reference evidence="1 2" key="1">
    <citation type="submission" date="2016-10" db="EMBL/GenBank/DDBJ databases">
        <title>Complete Genome Sequence of Flavobacterium sp. PK15.</title>
        <authorList>
            <person name="Ekwe A."/>
            <person name="Kim S.B."/>
        </authorList>
    </citation>
    <scope>NUCLEOTIDE SEQUENCE [LARGE SCALE GENOMIC DNA]</scope>
    <source>
        <strain evidence="1 2">PK15</strain>
    </source>
</reference>
<dbReference type="Pfam" id="PF13366">
    <property type="entry name" value="PDDEXK_3"/>
    <property type="match status" value="1"/>
</dbReference>
<sequence>MSELLHKNITDDILKVYFDIYNHLGYGFLEKVYQNAMYFELQKKGYKVDAQKPIKVYLKGQLIGEYYADLLIEDKVIVELKACELLMNAHVAQLMNYLKATAIEVGLLLNFGEEPEFKRIIYTNDRKKNLSNQR</sequence>
<dbReference type="OrthoDB" id="9806869at2"/>
<dbReference type="RefSeq" id="WP_071184180.1">
    <property type="nucleotide sequence ID" value="NZ_CP017774.1"/>
</dbReference>
<dbReference type="AlphaFoldDB" id="A0A1D9P9F6"/>
<dbReference type="KEGG" id="fcm:BIW12_05520"/>
<dbReference type="InterPro" id="IPR026350">
    <property type="entry name" value="GxxExxY"/>
</dbReference>
<dbReference type="STRING" id="1306519.BIW12_05520"/>
<evidence type="ECO:0000313" key="2">
    <source>
        <dbReference type="Proteomes" id="UP000178198"/>
    </source>
</evidence>
<proteinExistence type="predicted"/>
<accession>A0A1D9P9F6</accession>